<comment type="subunit">
    <text evidence="13">Component of the replication restart primosome.</text>
</comment>
<dbReference type="InterPro" id="IPR005259">
    <property type="entry name" value="PriA"/>
</dbReference>
<dbReference type="PROSITE" id="PS51194">
    <property type="entry name" value="HELICASE_CTER"/>
    <property type="match status" value="1"/>
</dbReference>
<comment type="similarity">
    <text evidence="13">Belongs to the helicase family. PriA subfamily.</text>
</comment>
<keyword evidence="8 13" id="KW-0067">ATP-binding</keyword>
<keyword evidence="11" id="KW-0742">SOS response</keyword>
<keyword evidence="4 13" id="KW-0547">Nucleotide-binding</keyword>
<dbReference type="InterPro" id="IPR041236">
    <property type="entry name" value="PriA_C"/>
</dbReference>
<evidence type="ECO:0000259" key="15">
    <source>
        <dbReference type="PROSITE" id="PS51194"/>
    </source>
</evidence>
<keyword evidence="6 13" id="KW-0347">Helicase</keyword>
<dbReference type="GO" id="GO:0003677">
    <property type="term" value="F:DNA binding"/>
    <property type="evidence" value="ECO:0007669"/>
    <property type="project" value="UniProtKB-UniRule"/>
</dbReference>
<keyword evidence="2 13" id="KW-0235">DNA replication</keyword>
<keyword evidence="5 13" id="KW-0378">Hydrolase</keyword>
<dbReference type="Proteomes" id="UP000024559">
    <property type="component" value="Chromosome"/>
</dbReference>
<dbReference type="PANTHER" id="PTHR30580">
    <property type="entry name" value="PRIMOSOMAL PROTEIN N"/>
    <property type="match status" value="1"/>
</dbReference>
<dbReference type="InterPro" id="IPR001650">
    <property type="entry name" value="Helicase_C-like"/>
</dbReference>
<accession>A0A0E2Q0D0</accession>
<evidence type="ECO:0000256" key="11">
    <source>
        <dbReference type="ARBA" id="ARBA00023236"/>
    </source>
</evidence>
<evidence type="ECO:0000256" key="1">
    <source>
        <dbReference type="ARBA" id="ARBA00022515"/>
    </source>
</evidence>
<dbReference type="SMART" id="SM00487">
    <property type="entry name" value="DEXDc"/>
    <property type="match status" value="1"/>
</dbReference>
<dbReference type="InterPro" id="IPR006935">
    <property type="entry name" value="Helicase/UvrB_N"/>
</dbReference>
<keyword evidence="1 13" id="KW-0639">Primosome</keyword>
<proteinExistence type="inferred from homology"/>
<dbReference type="PROSITE" id="PS51192">
    <property type="entry name" value="HELICASE_ATP_BIND_1"/>
    <property type="match status" value="1"/>
</dbReference>
<keyword evidence="3 13" id="KW-0479">Metal-binding</keyword>
<dbReference type="CDD" id="cd17929">
    <property type="entry name" value="DEXHc_priA"/>
    <property type="match status" value="1"/>
</dbReference>
<dbReference type="GO" id="GO:0005524">
    <property type="term" value="F:ATP binding"/>
    <property type="evidence" value="ECO:0007669"/>
    <property type="project" value="UniProtKB-UniRule"/>
</dbReference>
<dbReference type="InterPro" id="IPR014001">
    <property type="entry name" value="Helicase_ATP-bd"/>
</dbReference>
<feature type="binding site" evidence="13">
    <location>
        <position position="531"/>
    </location>
    <ligand>
        <name>Zn(2+)</name>
        <dbReference type="ChEBI" id="CHEBI:29105"/>
        <label>2</label>
    </ligand>
</feature>
<feature type="binding site" evidence="13">
    <location>
        <position position="504"/>
    </location>
    <ligand>
        <name>Zn(2+)</name>
        <dbReference type="ChEBI" id="CHEBI:29105"/>
        <label>1</label>
    </ligand>
</feature>
<feature type="domain" description="Helicase C-terminal" evidence="15">
    <location>
        <begin position="539"/>
        <end position="693"/>
    </location>
</feature>
<feature type="binding site" evidence="13">
    <location>
        <position position="516"/>
    </location>
    <ligand>
        <name>Zn(2+)</name>
        <dbReference type="ChEBI" id="CHEBI:29105"/>
        <label>2</label>
    </ligand>
</feature>
<dbReference type="InterPro" id="IPR027417">
    <property type="entry name" value="P-loop_NTPase"/>
</dbReference>
<dbReference type="GO" id="GO:0006302">
    <property type="term" value="P:double-strand break repair"/>
    <property type="evidence" value="ECO:0007669"/>
    <property type="project" value="InterPro"/>
</dbReference>
<evidence type="ECO:0000256" key="4">
    <source>
        <dbReference type="ARBA" id="ARBA00022741"/>
    </source>
</evidence>
<comment type="catalytic activity">
    <reaction evidence="12 13">
        <text>ATP + H2O = ADP + phosphate + H(+)</text>
        <dbReference type="Rhea" id="RHEA:13065"/>
        <dbReference type="ChEBI" id="CHEBI:15377"/>
        <dbReference type="ChEBI" id="CHEBI:15378"/>
        <dbReference type="ChEBI" id="CHEBI:30616"/>
        <dbReference type="ChEBI" id="CHEBI:43474"/>
        <dbReference type="ChEBI" id="CHEBI:456216"/>
        <dbReference type="EC" id="5.6.2.4"/>
    </reaction>
</comment>
<gene>
    <name evidence="13" type="primary">priA</name>
    <name evidence="16" type="ORF">X841_08170</name>
</gene>
<feature type="binding site" evidence="13">
    <location>
        <position position="507"/>
    </location>
    <ligand>
        <name>Zn(2+)</name>
        <dbReference type="ChEBI" id="CHEBI:29105"/>
        <label>1</label>
    </ligand>
</feature>
<sequence>MVLVAQIIVDVPLMQTDRPYGYLVPESMQGQIAIGMRIHVPFGKGNRLLQGFVIGFGEQENVRNLPDLKPIAELLDYEPVLNQDQLDLADQMRHTVFSYKISILKSMLPGLLNSQYDKVIMATDKLSEEERDIFLQGRDHILFSQLSKKQGQAIPRLVGSGRVTVDYIARDKQNIKTEKHYSVQRGILETLDISQRAKKRLELRDFLLEKNEPGKLVDLHKLFSRDVVKFFIEAGALAITEVEVNRADSYFEKVEKTDFLELNAQQAHAVEVMTGQIGHGGKPFLLEGVTGSGKTEVYLHLIERTLAMGKTAIVLVPEISLTPQMTNRFISRFGDLVAIMHSGLSDGEKFDEWRKVRSGQAKVVVGARSAIFAPLDNIGAIIIDEEHEATYKQESNPRYHARDVALLRSKSHGAILVLGSATPSIESRARAQKGVYHFFELTERANPSAKIPQVEVVDFKDFVGRQEASDFTPPLLEKIRERLARKEQVVLLLNRRGYSSFVMCRDCGYVDDCPNCDISLTLHMDTKTMNCHYCDFQKAIPNVCPNCQSRQIRYYGTGTQKAYDQLTELFPEARVIRMDVDTTRKKGAHEKLLETFGSGKADILLGTQMIAKGLDFPNVTLVGVLNADTSLNLPDFRSAERTFQLLTQVAGRAGRADKEGEVIIQTYNPSHYAIRFAQQQDYEGFYAYEMGIRRQLAYPPYFYTVGITLSHKDEEFVVRKSYDVMACLREHLSDKVTFLGPTPKPIARTHNLYHYQIIIKYRFEDSLEETLNRILDMTQEPENKDLRLIIDHEPQNFT</sequence>
<evidence type="ECO:0000313" key="16">
    <source>
        <dbReference type="EMBL" id="ETW88628.1"/>
    </source>
</evidence>
<dbReference type="Pfam" id="PF18074">
    <property type="entry name" value="PriA_C"/>
    <property type="match status" value="1"/>
</dbReference>
<evidence type="ECO:0000256" key="2">
    <source>
        <dbReference type="ARBA" id="ARBA00022705"/>
    </source>
</evidence>
<dbReference type="Gene3D" id="3.40.1440.60">
    <property type="entry name" value="PriA, 3(prime) DNA-binding domain"/>
    <property type="match status" value="1"/>
</dbReference>
<evidence type="ECO:0000256" key="6">
    <source>
        <dbReference type="ARBA" id="ARBA00022806"/>
    </source>
</evidence>
<organism evidence="16 17">
    <name type="scientific">Streptococcus thermophilus M17PTZA496</name>
    <dbReference type="NCBI Taxonomy" id="1433289"/>
    <lineage>
        <taxon>Bacteria</taxon>
        <taxon>Bacillati</taxon>
        <taxon>Bacillota</taxon>
        <taxon>Bacilli</taxon>
        <taxon>Lactobacillales</taxon>
        <taxon>Streptococcaceae</taxon>
        <taxon>Streptococcus</taxon>
    </lineage>
</organism>
<feature type="binding site" evidence="13">
    <location>
        <position position="544"/>
    </location>
    <ligand>
        <name>Zn(2+)</name>
        <dbReference type="ChEBI" id="CHEBI:29105"/>
        <label>1</label>
    </ligand>
</feature>
<protein>
    <recommendedName>
        <fullName evidence="13">Replication restart protein PriA</fullName>
    </recommendedName>
    <alternativeName>
        <fullName evidence="13">ATP-dependent DNA helicase PriA</fullName>
        <ecNumber evidence="13">5.6.2.4</ecNumber>
    </alternativeName>
    <alternativeName>
        <fullName evidence="13">DNA 3'-5' helicase PriA</fullName>
    </alternativeName>
</protein>
<evidence type="ECO:0000256" key="9">
    <source>
        <dbReference type="ARBA" id="ARBA00023125"/>
    </source>
</evidence>
<dbReference type="Pfam" id="PF00271">
    <property type="entry name" value="Helicase_C"/>
    <property type="match status" value="1"/>
</dbReference>
<comment type="function">
    <text evidence="13">Initiates the restart of stalled replication forks, which reloads the replicative helicase on sites other than the origin of replication. Recognizes and binds to abandoned replication forks and remodels them to uncover a helicase loading site. Promotes assembly of the primosome at these replication forks.</text>
</comment>
<dbReference type="NCBIfam" id="NF004068">
    <property type="entry name" value="PRK05580.1-5"/>
    <property type="match status" value="1"/>
</dbReference>
<dbReference type="EMBL" id="AZJT01000060">
    <property type="protein sequence ID" value="ETW88628.1"/>
    <property type="molecule type" value="Genomic_DNA"/>
</dbReference>
<dbReference type="EC" id="5.6.2.4" evidence="13"/>
<evidence type="ECO:0000256" key="7">
    <source>
        <dbReference type="ARBA" id="ARBA00022833"/>
    </source>
</evidence>
<dbReference type="GO" id="GO:0008270">
    <property type="term" value="F:zinc ion binding"/>
    <property type="evidence" value="ECO:0007669"/>
    <property type="project" value="UniProtKB-UniRule"/>
</dbReference>
<reference evidence="17" key="1">
    <citation type="submission" date="2013-12" db="EMBL/GenBank/DDBJ databases">
        <title>Genome sequences of Streptococcus thermophilus strains MTH17CL396 and M17PTZA496 isolated from Fontina cheese in Valle d'Aosta region (Italy).</title>
        <authorList>
            <person name="Treu L."/>
            <person name="Giacomini A."/>
            <person name="Corich V."/>
            <person name="Vendramin V."/>
            <person name="Bovo B."/>
        </authorList>
    </citation>
    <scope>NUCLEOTIDE SEQUENCE [LARGE SCALE GENOMIC DNA]</scope>
    <source>
        <strain evidence="17">M17PTZA496</strain>
    </source>
</reference>
<dbReference type="SUPFAM" id="SSF52540">
    <property type="entry name" value="P-loop containing nucleoside triphosphate hydrolases"/>
    <property type="match status" value="2"/>
</dbReference>
<dbReference type="GO" id="GO:1990077">
    <property type="term" value="C:primosome complex"/>
    <property type="evidence" value="ECO:0007669"/>
    <property type="project" value="UniProtKB-UniRule"/>
</dbReference>
<dbReference type="SMART" id="SM00490">
    <property type="entry name" value="HELICc"/>
    <property type="match status" value="1"/>
</dbReference>
<dbReference type="Gene3D" id="3.40.50.300">
    <property type="entry name" value="P-loop containing nucleotide triphosphate hydrolases"/>
    <property type="match status" value="2"/>
</dbReference>
<dbReference type="FunFam" id="3.40.1440.60:FF:000001">
    <property type="entry name" value="Primosomal protein N"/>
    <property type="match status" value="1"/>
</dbReference>
<dbReference type="GO" id="GO:0009432">
    <property type="term" value="P:SOS response"/>
    <property type="evidence" value="ECO:0007669"/>
    <property type="project" value="UniProtKB-KW"/>
</dbReference>
<dbReference type="InterPro" id="IPR042115">
    <property type="entry name" value="PriA_3primeBD_sf"/>
</dbReference>
<keyword evidence="9 13" id="KW-0238">DNA-binding</keyword>
<dbReference type="PANTHER" id="PTHR30580:SF0">
    <property type="entry name" value="PRIMOSOMAL PROTEIN N"/>
    <property type="match status" value="1"/>
</dbReference>
<dbReference type="NCBIfam" id="NF004066">
    <property type="entry name" value="PRK05580.1-3"/>
    <property type="match status" value="1"/>
</dbReference>
<keyword evidence="10 13" id="KW-0413">Isomerase</keyword>
<keyword evidence="7 13" id="KW-0862">Zinc</keyword>
<evidence type="ECO:0000259" key="14">
    <source>
        <dbReference type="PROSITE" id="PS51192"/>
    </source>
</evidence>
<dbReference type="PATRIC" id="fig|1433289.7.peg.1693"/>
<name>A0A0E2Q0D0_STRTR</name>
<evidence type="ECO:0000256" key="13">
    <source>
        <dbReference type="HAMAP-Rule" id="MF_00983"/>
    </source>
</evidence>
<feature type="binding site" evidence="13">
    <location>
        <position position="513"/>
    </location>
    <ligand>
        <name>Zn(2+)</name>
        <dbReference type="ChEBI" id="CHEBI:29105"/>
        <label>2</label>
    </ligand>
</feature>
<comment type="caution">
    <text evidence="16">The sequence shown here is derived from an EMBL/GenBank/DDBJ whole genome shotgun (WGS) entry which is preliminary data.</text>
</comment>
<evidence type="ECO:0000256" key="5">
    <source>
        <dbReference type="ARBA" id="ARBA00022801"/>
    </source>
</evidence>
<dbReference type="GO" id="GO:0006270">
    <property type="term" value="P:DNA replication initiation"/>
    <property type="evidence" value="ECO:0007669"/>
    <property type="project" value="TreeGrafter"/>
</dbReference>
<dbReference type="Pfam" id="PF04851">
    <property type="entry name" value="ResIII"/>
    <property type="match status" value="1"/>
</dbReference>
<dbReference type="InterPro" id="IPR040498">
    <property type="entry name" value="PriA_CRR"/>
</dbReference>
<comment type="catalytic activity">
    <reaction evidence="13">
        <text>Couples ATP hydrolysis with the unwinding of duplex DNA by translocating in the 3'-5' direction.</text>
        <dbReference type="EC" id="5.6.2.4"/>
    </reaction>
</comment>
<comment type="cofactor">
    <cofactor evidence="13">
        <name>Zn(2+)</name>
        <dbReference type="ChEBI" id="CHEBI:29105"/>
    </cofactor>
    <text evidence="13">Binds 2 zinc ions per subunit.</text>
</comment>
<evidence type="ECO:0000256" key="8">
    <source>
        <dbReference type="ARBA" id="ARBA00022840"/>
    </source>
</evidence>
<dbReference type="GO" id="GO:0016887">
    <property type="term" value="F:ATP hydrolysis activity"/>
    <property type="evidence" value="ECO:0007669"/>
    <property type="project" value="RHEA"/>
</dbReference>
<dbReference type="RefSeq" id="WP_084828977.1">
    <property type="nucleotide sequence ID" value="NZ_CM002372.1"/>
</dbReference>
<feature type="domain" description="Helicase ATP-binding" evidence="14">
    <location>
        <begin position="275"/>
        <end position="441"/>
    </location>
</feature>
<dbReference type="HOGENOM" id="CLU_013353_3_1_9"/>
<dbReference type="GO" id="GO:0043138">
    <property type="term" value="F:3'-5' DNA helicase activity"/>
    <property type="evidence" value="ECO:0007669"/>
    <property type="project" value="UniProtKB-EC"/>
</dbReference>
<dbReference type="FunFam" id="3.40.50.300:FF:002579">
    <property type="entry name" value="Primosomal protein N"/>
    <property type="match status" value="1"/>
</dbReference>
<dbReference type="HAMAP" id="MF_00983">
    <property type="entry name" value="PriA"/>
    <property type="match status" value="1"/>
</dbReference>
<evidence type="ECO:0000313" key="17">
    <source>
        <dbReference type="Proteomes" id="UP000024559"/>
    </source>
</evidence>
<dbReference type="GO" id="GO:0006269">
    <property type="term" value="P:DNA replication, synthesis of primer"/>
    <property type="evidence" value="ECO:0007669"/>
    <property type="project" value="UniProtKB-KW"/>
</dbReference>
<dbReference type="FunFam" id="3.40.50.300:FF:000489">
    <property type="entry name" value="Primosome assembly protein PriA"/>
    <property type="match status" value="1"/>
</dbReference>
<evidence type="ECO:0000256" key="12">
    <source>
        <dbReference type="ARBA" id="ARBA00048988"/>
    </source>
</evidence>
<dbReference type="CDD" id="cd18804">
    <property type="entry name" value="SF2_C_priA"/>
    <property type="match status" value="1"/>
</dbReference>
<keyword evidence="11" id="KW-0227">DNA damage</keyword>
<dbReference type="Pfam" id="PF18319">
    <property type="entry name" value="Zn_ribbon_PriA"/>
    <property type="match status" value="1"/>
</dbReference>
<dbReference type="AlphaFoldDB" id="A0A0E2Q0D0"/>
<dbReference type="Pfam" id="PF17764">
    <property type="entry name" value="PriA_3primeBD"/>
    <property type="match status" value="1"/>
</dbReference>
<evidence type="ECO:0000256" key="3">
    <source>
        <dbReference type="ARBA" id="ARBA00022723"/>
    </source>
</evidence>
<dbReference type="GO" id="GO:0006310">
    <property type="term" value="P:DNA recombination"/>
    <property type="evidence" value="ECO:0007669"/>
    <property type="project" value="InterPro"/>
</dbReference>
<dbReference type="InterPro" id="IPR041222">
    <property type="entry name" value="PriA_3primeBD"/>
</dbReference>
<evidence type="ECO:0000256" key="10">
    <source>
        <dbReference type="ARBA" id="ARBA00023235"/>
    </source>
</evidence>
<feature type="binding site" evidence="13">
    <location>
        <position position="534"/>
    </location>
    <ligand>
        <name>Zn(2+)</name>
        <dbReference type="ChEBI" id="CHEBI:29105"/>
        <label>2</label>
    </ligand>
</feature>
<feature type="binding site" evidence="13">
    <location>
        <position position="547"/>
    </location>
    <ligand>
        <name>Zn(2+)</name>
        <dbReference type="ChEBI" id="CHEBI:29105"/>
        <label>1</label>
    </ligand>
</feature>
<dbReference type="NCBIfam" id="TIGR00595">
    <property type="entry name" value="priA"/>
    <property type="match status" value="1"/>
</dbReference>